<protein>
    <submittedName>
        <fullName evidence="1">Uncharacterized protein</fullName>
    </submittedName>
</protein>
<sequence>MCEFSIIDAISIGLTVQPVSTLGSFTETDPHLSFHQIPSYYEHIVLSLKWQSTNVISEDFLSNELCYFVESQSFSYFCLNSNNLEIPTGKFSYYLAEIVGDNFIVLSGPERLIQDNITEQFKSRGFILWESFDRQKNFENKPLKYGTFRNFYPNLRVKLIDNDHLLRCEYNTKKAVKYLKLLRKSYQDRLAKVFETVPNVLLDIISSYVFGEFLIEALYW</sequence>
<dbReference type="EMBL" id="MK072261">
    <property type="protein sequence ID" value="AYV81176.1"/>
    <property type="molecule type" value="Genomic_DNA"/>
</dbReference>
<evidence type="ECO:0000313" key="1">
    <source>
        <dbReference type="EMBL" id="AYV81176.1"/>
    </source>
</evidence>
<accession>A0A3G5A1R6</accession>
<gene>
    <name evidence="1" type="ORF">Harvfovirus19_21</name>
</gene>
<name>A0A3G5A1R6_9VIRU</name>
<proteinExistence type="predicted"/>
<organism evidence="1">
    <name type="scientific">Harvfovirus sp</name>
    <dbReference type="NCBI Taxonomy" id="2487768"/>
    <lineage>
        <taxon>Viruses</taxon>
        <taxon>Varidnaviria</taxon>
        <taxon>Bamfordvirae</taxon>
        <taxon>Nucleocytoviricota</taxon>
        <taxon>Megaviricetes</taxon>
        <taxon>Imitervirales</taxon>
        <taxon>Mimiviridae</taxon>
        <taxon>Klosneuvirinae</taxon>
    </lineage>
</organism>
<reference evidence="1" key="1">
    <citation type="submission" date="2018-10" db="EMBL/GenBank/DDBJ databases">
        <title>Hidden diversity of soil giant viruses.</title>
        <authorList>
            <person name="Schulz F."/>
            <person name="Alteio L."/>
            <person name="Goudeau D."/>
            <person name="Ryan E.M."/>
            <person name="Malmstrom R.R."/>
            <person name="Blanchard J."/>
            <person name="Woyke T."/>
        </authorList>
    </citation>
    <scope>NUCLEOTIDE SEQUENCE</scope>
    <source>
        <strain evidence="1">HAV1</strain>
    </source>
</reference>